<keyword evidence="4" id="KW-1185">Reference proteome</keyword>
<keyword evidence="2" id="KW-1133">Transmembrane helix</keyword>
<reference evidence="4" key="1">
    <citation type="journal article" date="2019" name="Int. J. Syst. Evol. Microbiol.">
        <title>The Global Catalogue of Microorganisms (GCM) 10K type strain sequencing project: providing services to taxonomists for standard genome sequencing and annotation.</title>
        <authorList>
            <consortium name="The Broad Institute Genomics Platform"/>
            <consortium name="The Broad Institute Genome Sequencing Center for Infectious Disease"/>
            <person name="Wu L."/>
            <person name="Ma J."/>
        </authorList>
    </citation>
    <scope>NUCLEOTIDE SEQUENCE [LARGE SCALE GENOMIC DNA]</scope>
    <source>
        <strain evidence="4">KCTC 22245</strain>
    </source>
</reference>
<keyword evidence="2" id="KW-0472">Membrane</keyword>
<evidence type="ECO:0000256" key="1">
    <source>
        <dbReference type="SAM" id="Coils"/>
    </source>
</evidence>
<protein>
    <submittedName>
        <fullName evidence="3">Uncharacterized protein</fullName>
    </submittedName>
</protein>
<sequence length="241" mass="27082">MILRSVSKNVRDQNWFAVGLDFAIVVLGVFLGIQLGNWNEARSERERYAAALDQLAEEIEANREIVAQYRSDYAEPLERVRHALDALSTCAVMAEAEAAVDAGLQAIRGTPGFYPQISAIRDLTEDDALKRLQAPKERRQIQDLRRLIERVDEGSNFVENLPFRNPIEDHPMVGYAGATEDERTRSGFVRRLALNAPLEEACRDEALIEAFYLWERVGGFALRLAAIADETLDTSEAELGF</sequence>
<evidence type="ECO:0000313" key="3">
    <source>
        <dbReference type="EMBL" id="MFC3303535.1"/>
    </source>
</evidence>
<organism evidence="3 4">
    <name type="scientific">Parvularcula lutaonensis</name>
    <dbReference type="NCBI Taxonomy" id="491923"/>
    <lineage>
        <taxon>Bacteria</taxon>
        <taxon>Pseudomonadati</taxon>
        <taxon>Pseudomonadota</taxon>
        <taxon>Alphaproteobacteria</taxon>
        <taxon>Parvularculales</taxon>
        <taxon>Parvularculaceae</taxon>
        <taxon>Parvularcula</taxon>
    </lineage>
</organism>
<keyword evidence="2" id="KW-0812">Transmembrane</keyword>
<proteinExistence type="predicted"/>
<evidence type="ECO:0000256" key="2">
    <source>
        <dbReference type="SAM" id="Phobius"/>
    </source>
</evidence>
<gene>
    <name evidence="3" type="ORF">ACFONP_12425</name>
</gene>
<keyword evidence="1" id="KW-0175">Coiled coil</keyword>
<dbReference type="EMBL" id="JBHRVA010000003">
    <property type="protein sequence ID" value="MFC3303535.1"/>
    <property type="molecule type" value="Genomic_DNA"/>
</dbReference>
<comment type="caution">
    <text evidence="3">The sequence shown here is derived from an EMBL/GenBank/DDBJ whole genome shotgun (WGS) entry which is preliminary data.</text>
</comment>
<dbReference type="RefSeq" id="WP_189576184.1">
    <property type="nucleotide sequence ID" value="NZ_BMXU01000002.1"/>
</dbReference>
<name>A0ABV7MDJ9_9PROT</name>
<evidence type="ECO:0000313" key="4">
    <source>
        <dbReference type="Proteomes" id="UP001595607"/>
    </source>
</evidence>
<feature type="coiled-coil region" evidence="1">
    <location>
        <begin position="38"/>
        <end position="72"/>
    </location>
</feature>
<dbReference type="Proteomes" id="UP001595607">
    <property type="component" value="Unassembled WGS sequence"/>
</dbReference>
<accession>A0ABV7MDJ9</accession>
<feature type="transmembrane region" description="Helical" evidence="2">
    <location>
        <begin position="15"/>
        <end position="38"/>
    </location>
</feature>